<keyword evidence="2" id="KW-1133">Transmembrane helix</keyword>
<feature type="region of interest" description="Disordered" evidence="1">
    <location>
        <begin position="395"/>
        <end position="482"/>
    </location>
</feature>
<accession>A0A366RF16</accession>
<feature type="compositionally biased region" description="Polar residues" evidence="1">
    <location>
        <begin position="438"/>
        <end position="449"/>
    </location>
</feature>
<proteinExistence type="predicted"/>
<sequence length="720" mass="82195">MNPIFKAVDWCEDDDQQQKNDRSSSLDVLGQDKVTRWMRDGIQVLYCDHLPDISSVARPIDKCGSYMDMLQLWTSDLDVSTNTRETSSETQVDRTVSLEEQQAKDIERERAFHDSLTRAGGRPWYSRTLIAHVARNPGNYDELLQYWKKDPTESEKGQWMVFERQLERWNLFCRYQRRARRNSDTFKEYSARCNRRLSNQLSSAALDMKQDLNDQDSLSQWLEYLCFELSECKRYSWYKRYHQHYENAWRILVDSKVLHSDESRSQVETIEYASLHNDEKTNLRQAVEAASSEVLLAERDSLNPSLRGPLAQRKLFEAQANLDSAIEAFDRLQHRIDAIKKYREATSTYREARQGAHRHQILLGWVQQQIPLIEKELGLSCSTQRLTLDGDMLTETESDESDDQGDSIDSSCTSSVCEPSGLQRSESKKRCRLESISGEATQSSNNNNARPKRSRHSVDSDSRPTTATTTTTTASPDIHVPPVHPSLLQPRVAVVLNVPTPWHPWLFALRLLSILPALWWGLPSAVQLLLRVLPGPEIVVVVPSTAGGSVAMSVEQDARYALTETGLATIWCFASGYLSFFFTDCLMSRWLINYTPQATMVRLLTTNICNAYLTQIVLSIAGGFEDPRLFLPGWIGIATTLTVMYHITHQKINIRKETSTSINVFSIASFLSMVTLLAHMHQFTPEYPQMPIVTNGRRAWDEASRVVAQVRGSVEQHNDL</sequence>
<dbReference type="GO" id="GO:0006487">
    <property type="term" value="P:protein N-linked glycosylation"/>
    <property type="evidence" value="ECO:0007669"/>
    <property type="project" value="TreeGrafter"/>
</dbReference>
<feature type="transmembrane region" description="Helical" evidence="2">
    <location>
        <begin position="660"/>
        <end position="680"/>
    </location>
</feature>
<dbReference type="GeneID" id="41996959"/>
<dbReference type="PANTHER" id="PTHR28147">
    <property type="entry name" value="N-GLYCOSYLATION PROTEIN EOS1"/>
    <property type="match status" value="1"/>
</dbReference>
<dbReference type="RefSeq" id="XP_031014271.1">
    <property type="nucleotide sequence ID" value="XM_031161663.1"/>
</dbReference>
<dbReference type="Pfam" id="PF12326">
    <property type="entry name" value="EOS1"/>
    <property type="match status" value="1"/>
</dbReference>
<dbReference type="InterPro" id="IPR021100">
    <property type="entry name" value="N-glycosylation_EOS1"/>
</dbReference>
<gene>
    <name evidence="3" type="ORF">FIESC28_07523</name>
</gene>
<feature type="compositionally biased region" description="Polar residues" evidence="1">
    <location>
        <begin position="407"/>
        <end position="417"/>
    </location>
</feature>
<dbReference type="OrthoDB" id="5419928at2759"/>
<dbReference type="Proteomes" id="UP000253153">
    <property type="component" value="Unassembled WGS sequence"/>
</dbReference>
<keyword evidence="4" id="KW-1185">Reference proteome</keyword>
<name>A0A366RF16_9HYPO</name>
<feature type="transmembrane region" description="Helical" evidence="2">
    <location>
        <begin position="604"/>
        <end position="624"/>
    </location>
</feature>
<feature type="compositionally biased region" description="Low complexity" evidence="1">
    <location>
        <begin position="465"/>
        <end position="474"/>
    </location>
</feature>
<keyword evidence="2" id="KW-0472">Membrane</keyword>
<dbReference type="GO" id="GO:0034599">
    <property type="term" value="P:cellular response to oxidative stress"/>
    <property type="evidence" value="ECO:0007669"/>
    <property type="project" value="InterPro"/>
</dbReference>
<organism evidence="3 4">
    <name type="scientific">Fusarium coffeatum</name>
    <dbReference type="NCBI Taxonomy" id="231269"/>
    <lineage>
        <taxon>Eukaryota</taxon>
        <taxon>Fungi</taxon>
        <taxon>Dikarya</taxon>
        <taxon>Ascomycota</taxon>
        <taxon>Pezizomycotina</taxon>
        <taxon>Sordariomycetes</taxon>
        <taxon>Hypocreomycetidae</taxon>
        <taxon>Hypocreales</taxon>
        <taxon>Nectriaceae</taxon>
        <taxon>Fusarium</taxon>
        <taxon>Fusarium incarnatum-equiseti species complex</taxon>
    </lineage>
</organism>
<dbReference type="AlphaFoldDB" id="A0A366RF16"/>
<feature type="transmembrane region" description="Helical" evidence="2">
    <location>
        <begin position="630"/>
        <end position="648"/>
    </location>
</feature>
<dbReference type="PANTHER" id="PTHR28147:SF1">
    <property type="entry name" value="N-GLYCOSYLATION PROTEIN EOS1"/>
    <property type="match status" value="1"/>
</dbReference>
<feature type="compositionally biased region" description="Acidic residues" evidence="1">
    <location>
        <begin position="395"/>
        <end position="406"/>
    </location>
</feature>
<reference evidence="3 4" key="1">
    <citation type="submission" date="2018-06" db="EMBL/GenBank/DDBJ databases">
        <title>Fusarium incarnatum-equiseti species complex species 28.</title>
        <authorList>
            <person name="Gardiner D.M."/>
        </authorList>
    </citation>
    <scope>NUCLEOTIDE SEQUENCE [LARGE SCALE GENOMIC DNA]</scope>
    <source>
        <strain evidence="3 4">FIESC_28</strain>
    </source>
</reference>
<protein>
    <submittedName>
        <fullName evidence="3">Uncharacterized protein</fullName>
    </submittedName>
</protein>
<evidence type="ECO:0000313" key="3">
    <source>
        <dbReference type="EMBL" id="RBR14825.1"/>
    </source>
</evidence>
<evidence type="ECO:0000256" key="1">
    <source>
        <dbReference type="SAM" id="MobiDB-lite"/>
    </source>
</evidence>
<dbReference type="EMBL" id="QKXC01000161">
    <property type="protein sequence ID" value="RBR14825.1"/>
    <property type="molecule type" value="Genomic_DNA"/>
</dbReference>
<evidence type="ECO:0000256" key="2">
    <source>
        <dbReference type="SAM" id="Phobius"/>
    </source>
</evidence>
<feature type="transmembrane region" description="Helical" evidence="2">
    <location>
        <begin position="568"/>
        <end position="592"/>
    </location>
</feature>
<evidence type="ECO:0000313" key="4">
    <source>
        <dbReference type="Proteomes" id="UP000253153"/>
    </source>
</evidence>
<keyword evidence="2" id="KW-0812">Transmembrane</keyword>
<comment type="caution">
    <text evidence="3">The sequence shown here is derived from an EMBL/GenBank/DDBJ whole genome shotgun (WGS) entry which is preliminary data.</text>
</comment>
<dbReference type="GO" id="GO:0005789">
    <property type="term" value="C:endoplasmic reticulum membrane"/>
    <property type="evidence" value="ECO:0007669"/>
    <property type="project" value="InterPro"/>
</dbReference>